<name>A0A1I2S820_9BACL</name>
<evidence type="ECO:0000256" key="3">
    <source>
        <dbReference type="SAM" id="Phobius"/>
    </source>
</evidence>
<dbReference type="AlphaFoldDB" id="A0A1I2S820"/>
<sequence length="302" mass="33433">MVIYADMVFLFNLCVDGLILWMTSAIRRRPAKWWRILLASALGAGYSVLLLWPVFSVAFVLPLKVLVSAIMVWTAFGFSSPVAFLRSIVVFYLVSFVMGGAMFALHYFVTGSGQVEGGVFFTQFTGWGSPVSWLFVLVAFPLVWLYTRHAFRSLQERQAVHQFLVPLSIELGGKSLECTGLIDTGNQLRDPLTRTPVIMVELEAVAPCLPDELVTYAQNGDWSSEWPSLPQEWMTRIRLIPFRGAGSRGGMMIALKPDRIMICTGGGWHEVERALLGLDSGRLSSDGSYHAIIHPACLPAVG</sequence>
<keyword evidence="1" id="KW-0749">Sporulation</keyword>
<dbReference type="Proteomes" id="UP000198661">
    <property type="component" value="Unassembled WGS sequence"/>
</dbReference>
<comment type="subunit">
    <text evidence="1">Self-associates. Interacts with SigE. Interacts with SpoIIR.</text>
</comment>
<comment type="subcellular location">
    <subcellularLocation>
        <location evidence="1">Cell membrane</location>
    </subcellularLocation>
</comment>
<dbReference type="PIRSF" id="PIRSF018571">
    <property type="entry name" value="SpoIIGA"/>
    <property type="match status" value="1"/>
</dbReference>
<feature type="active site" evidence="2">
    <location>
        <position position="183"/>
    </location>
</feature>
<feature type="transmembrane region" description="Helical" evidence="3">
    <location>
        <begin position="33"/>
        <end position="52"/>
    </location>
</feature>
<proteinExistence type="inferred from homology"/>
<feature type="transmembrane region" description="Helical" evidence="3">
    <location>
        <begin position="6"/>
        <end position="26"/>
    </location>
</feature>
<evidence type="ECO:0000256" key="1">
    <source>
        <dbReference type="PIRNR" id="PIRNR018571"/>
    </source>
</evidence>
<dbReference type="STRING" id="201973.SAMN04488025_13618"/>
<keyword evidence="1 3" id="KW-0472">Membrane</keyword>
<dbReference type="GO" id="GO:0004190">
    <property type="term" value="F:aspartic-type endopeptidase activity"/>
    <property type="evidence" value="ECO:0007669"/>
    <property type="project" value="UniProtKB-KW"/>
</dbReference>
<keyword evidence="5" id="KW-1185">Reference proteome</keyword>
<dbReference type="RefSeq" id="WP_092040925.1">
    <property type="nucleotide sequence ID" value="NZ_FOOK01000036.1"/>
</dbReference>
<keyword evidence="1" id="KW-0378">Hydrolase</keyword>
<keyword evidence="1" id="KW-0064">Aspartyl protease</keyword>
<dbReference type="Pfam" id="PF03419">
    <property type="entry name" value="Peptidase_U4"/>
    <property type="match status" value="1"/>
</dbReference>
<dbReference type="OrthoDB" id="2690199at2"/>
<dbReference type="NCBIfam" id="TIGR02854">
    <property type="entry name" value="spore_II_GA"/>
    <property type="match status" value="1"/>
</dbReference>
<dbReference type="GO" id="GO:0005886">
    <property type="term" value="C:plasma membrane"/>
    <property type="evidence" value="ECO:0007669"/>
    <property type="project" value="UniProtKB-SubCell"/>
</dbReference>
<keyword evidence="1" id="KW-1003">Cell membrane</keyword>
<feature type="transmembrane region" description="Helical" evidence="3">
    <location>
        <begin position="58"/>
        <end position="76"/>
    </location>
</feature>
<comment type="function">
    <text evidence="1">Probable aspartic protease that is responsible for the proteolytic cleavage of the RNA polymerase sigma E factor (SigE/spoIIGB) to yield the active peptide in the mother cell during sporulation. Responds to a signal from the forespore that is triggered by the extracellular signal protein SpoIIR.</text>
</comment>
<keyword evidence="1" id="KW-0645">Protease</keyword>
<dbReference type="EMBL" id="FOOK01000036">
    <property type="protein sequence ID" value="SFG46186.1"/>
    <property type="molecule type" value="Genomic_DNA"/>
</dbReference>
<dbReference type="GO" id="GO:0030435">
    <property type="term" value="P:sporulation resulting in formation of a cellular spore"/>
    <property type="evidence" value="ECO:0007669"/>
    <property type="project" value="UniProtKB-KW"/>
</dbReference>
<keyword evidence="3" id="KW-0812">Transmembrane</keyword>
<dbReference type="InterPro" id="IPR005081">
    <property type="entry name" value="SpoIIGA"/>
</dbReference>
<evidence type="ECO:0000313" key="5">
    <source>
        <dbReference type="Proteomes" id="UP000198661"/>
    </source>
</evidence>
<dbReference type="GO" id="GO:0030436">
    <property type="term" value="P:asexual sporulation"/>
    <property type="evidence" value="ECO:0007669"/>
    <property type="project" value="InterPro"/>
</dbReference>
<protein>
    <recommendedName>
        <fullName evidence="1">Sporulation sigma-E factor-processing peptidase</fullName>
        <ecNumber evidence="1">3.4.23.-</ecNumber>
    </recommendedName>
    <alternativeName>
        <fullName evidence="1">Membrane-associated aspartic protease</fullName>
    </alternativeName>
    <alternativeName>
        <fullName evidence="1">Stage II sporulation protein GA</fullName>
    </alternativeName>
</protein>
<comment type="similarity">
    <text evidence="1">Belongs to the peptidase U4 family.</text>
</comment>
<accession>A0A1I2S820</accession>
<feature type="transmembrane region" description="Helical" evidence="3">
    <location>
        <begin position="88"/>
        <end position="109"/>
    </location>
</feature>
<dbReference type="GO" id="GO:0006508">
    <property type="term" value="P:proteolysis"/>
    <property type="evidence" value="ECO:0007669"/>
    <property type="project" value="UniProtKB-KW"/>
</dbReference>
<reference evidence="4 5" key="1">
    <citation type="submission" date="2016-10" db="EMBL/GenBank/DDBJ databases">
        <authorList>
            <person name="de Groot N.N."/>
        </authorList>
    </citation>
    <scope>NUCLEOTIDE SEQUENCE [LARGE SCALE GENOMIC DNA]</scope>
    <source>
        <strain evidence="4 5">DSM 44945</strain>
    </source>
</reference>
<evidence type="ECO:0000256" key="2">
    <source>
        <dbReference type="PIRSR" id="PIRSR018571-1"/>
    </source>
</evidence>
<dbReference type="EC" id="3.4.23.-" evidence="1"/>
<keyword evidence="3" id="KW-1133">Transmembrane helix</keyword>
<evidence type="ECO:0000313" key="4">
    <source>
        <dbReference type="EMBL" id="SFG46186.1"/>
    </source>
</evidence>
<organism evidence="4 5">
    <name type="scientific">Planifilum fulgidum</name>
    <dbReference type="NCBI Taxonomy" id="201973"/>
    <lineage>
        <taxon>Bacteria</taxon>
        <taxon>Bacillati</taxon>
        <taxon>Bacillota</taxon>
        <taxon>Bacilli</taxon>
        <taxon>Bacillales</taxon>
        <taxon>Thermoactinomycetaceae</taxon>
        <taxon>Planifilum</taxon>
    </lineage>
</organism>
<feature type="transmembrane region" description="Helical" evidence="3">
    <location>
        <begin position="129"/>
        <end position="147"/>
    </location>
</feature>
<gene>
    <name evidence="4" type="ORF">SAMN04488025_13618</name>
</gene>